<protein>
    <recommendedName>
        <fullName evidence="1">Bacterial Ig-like domain-containing protein</fullName>
    </recommendedName>
</protein>
<evidence type="ECO:0000259" key="1">
    <source>
        <dbReference type="Pfam" id="PF20251"/>
    </source>
</evidence>
<dbReference type="eggNOG" id="ENOG5033NZE">
    <property type="taxonomic scope" value="Bacteria"/>
</dbReference>
<dbReference type="Pfam" id="PF20251">
    <property type="entry name" value="Big_14"/>
    <property type="match status" value="1"/>
</dbReference>
<evidence type="ECO:0000313" key="3">
    <source>
        <dbReference type="Proteomes" id="UP000003803"/>
    </source>
</evidence>
<dbReference type="AlphaFoldDB" id="B0PHJ6"/>
<dbReference type="STRING" id="169435.ERS852551_01295"/>
<comment type="caution">
    <text evidence="2">The sequence shown here is derived from an EMBL/GenBank/DDBJ whole genome shotgun (WGS) entry which is preliminary data.</text>
</comment>
<feature type="domain" description="Bacterial Ig-like" evidence="1">
    <location>
        <begin position="312"/>
        <end position="406"/>
    </location>
</feature>
<dbReference type="EMBL" id="ABGD02000034">
    <property type="protein sequence ID" value="EDS08964.1"/>
    <property type="molecule type" value="Genomic_DNA"/>
</dbReference>
<reference evidence="2" key="1">
    <citation type="submission" date="2007-11" db="EMBL/GenBank/DDBJ databases">
        <authorList>
            <person name="Fulton L."/>
            <person name="Clifton S."/>
            <person name="Fulton B."/>
            <person name="Xu J."/>
            <person name="Minx P."/>
            <person name="Pepin K.H."/>
            <person name="Johnson M."/>
            <person name="Thiruvilangam P."/>
            <person name="Bhonagiri V."/>
            <person name="Nash W.E."/>
            <person name="Mardis E.R."/>
            <person name="Wilson R.K."/>
        </authorList>
    </citation>
    <scope>NUCLEOTIDE SEQUENCE [LARGE SCALE GENOMIC DNA]</scope>
    <source>
        <strain evidence="2">DSM 17241</strain>
    </source>
</reference>
<organism evidence="2 3">
    <name type="scientific">Anaerotruncus colihominis DSM 17241</name>
    <dbReference type="NCBI Taxonomy" id="445972"/>
    <lineage>
        <taxon>Bacteria</taxon>
        <taxon>Bacillati</taxon>
        <taxon>Bacillota</taxon>
        <taxon>Clostridia</taxon>
        <taxon>Eubacteriales</taxon>
        <taxon>Oscillospiraceae</taxon>
        <taxon>Anaerotruncus</taxon>
    </lineage>
</organism>
<dbReference type="InterPro" id="IPR046878">
    <property type="entry name" value="Big_14"/>
</dbReference>
<keyword evidence="3" id="KW-1185">Reference proteome</keyword>
<dbReference type="HOGENOM" id="CLU_488892_0_0_9"/>
<reference evidence="2" key="2">
    <citation type="submission" date="2013-09" db="EMBL/GenBank/DDBJ databases">
        <title>Draft genome sequence of Anaerotruncus colihominis(DSM 17241).</title>
        <authorList>
            <person name="Sudarsanam P."/>
            <person name="Ley R."/>
            <person name="Guruge J."/>
            <person name="Turnbaugh P.J."/>
            <person name="Mahowald M."/>
            <person name="Liep D."/>
            <person name="Gordon J."/>
        </authorList>
    </citation>
    <scope>NUCLEOTIDE SEQUENCE</scope>
    <source>
        <strain evidence="2">DSM 17241</strain>
    </source>
</reference>
<name>B0PHJ6_9FIRM</name>
<gene>
    <name evidence="2" type="ORF">ANACOL_04289</name>
</gene>
<accession>B0PHJ6</accession>
<dbReference type="Proteomes" id="UP000003803">
    <property type="component" value="Unassembled WGS sequence"/>
</dbReference>
<sequence>MTGGKIMHTGRKYLIAGAAFSLLLLLSAAMTMVSAQRITAEKPKEKEQLPSLTLVYEAERVTAACDGYEWEFMDGSIEVSDARHPLDAALRMPSIIRRADEGRIRLIFSEKPRMVEIRRWELSERGNYDARAVTRSITDNWISVPSEGSYIYEVKASWPRGEISYVFEFGLAPEDIRLELGDLPANYTVDTAVTSGDVVIAPYGHIWNEDRLYAFIEKTNIGAPGFIRIAVFEENDGPYLYDLDFDGARIVCESDNTRVKLVAAAQRGISRRTYDYIAVEEQYSKQYGYSLAYIRLASGTGAKMTVAQFMPVSMETEQAQYSEGTERLKVSIENHTGGEMTYGAAFALELLEDGLWTPVVFDAPFDDWEETVVPGGMAACEVPLSAVGDWLMPGDYRVVKLVSIRQRDTVRTLRMSAPFSIAAAGEPLQLRRPQRIGVFIGNGEYMTAATLTTRLRYDGQSSIGFLMDELGNFRALPSDWEMKSSVQTAGGILTFAFSDQTEQKLYLEPQVNRIMEDGSVVPLTVLTNGERRYYADADAYDRILECTAAAGGRAQLQ</sequence>
<evidence type="ECO:0000313" key="2">
    <source>
        <dbReference type="EMBL" id="EDS08964.1"/>
    </source>
</evidence>
<proteinExistence type="predicted"/>